<feature type="compositionally biased region" description="Basic and acidic residues" evidence="1">
    <location>
        <begin position="83"/>
        <end position="98"/>
    </location>
</feature>
<dbReference type="EMBL" id="VSSQ01145012">
    <property type="protein sequence ID" value="MPN64317.1"/>
    <property type="molecule type" value="Genomic_DNA"/>
</dbReference>
<gene>
    <name evidence="2" type="ORF">SDC9_212088</name>
</gene>
<protein>
    <submittedName>
        <fullName evidence="2">Uncharacterized protein</fullName>
    </submittedName>
</protein>
<sequence length="98" mass="11569">MRRLNPSEVDQYVDVFILQFLEHFLIPTNRNVHLLGINTDAPDVCCRRHHHHREILKGALRGSREGWNGLPLVGQCDRQPYQRGEHQREQLQPKILQE</sequence>
<evidence type="ECO:0000256" key="1">
    <source>
        <dbReference type="SAM" id="MobiDB-lite"/>
    </source>
</evidence>
<proteinExistence type="predicted"/>
<name>A0A645JLT3_9ZZZZ</name>
<comment type="caution">
    <text evidence="2">The sequence shown here is derived from an EMBL/GenBank/DDBJ whole genome shotgun (WGS) entry which is preliminary data.</text>
</comment>
<reference evidence="2" key="1">
    <citation type="submission" date="2019-08" db="EMBL/GenBank/DDBJ databases">
        <authorList>
            <person name="Kucharzyk K."/>
            <person name="Murdoch R.W."/>
            <person name="Higgins S."/>
            <person name="Loffler F."/>
        </authorList>
    </citation>
    <scope>NUCLEOTIDE SEQUENCE</scope>
</reference>
<dbReference type="AlphaFoldDB" id="A0A645JLT3"/>
<organism evidence="2">
    <name type="scientific">bioreactor metagenome</name>
    <dbReference type="NCBI Taxonomy" id="1076179"/>
    <lineage>
        <taxon>unclassified sequences</taxon>
        <taxon>metagenomes</taxon>
        <taxon>ecological metagenomes</taxon>
    </lineage>
</organism>
<evidence type="ECO:0000313" key="2">
    <source>
        <dbReference type="EMBL" id="MPN64317.1"/>
    </source>
</evidence>
<feature type="region of interest" description="Disordered" evidence="1">
    <location>
        <begin position="79"/>
        <end position="98"/>
    </location>
</feature>
<accession>A0A645JLT3</accession>